<dbReference type="Pfam" id="PF04055">
    <property type="entry name" value="Radical_SAM"/>
    <property type="match status" value="1"/>
</dbReference>
<dbReference type="AlphaFoldDB" id="N0BB50"/>
<proteinExistence type="inferred from homology"/>
<dbReference type="SUPFAM" id="SSF55729">
    <property type="entry name" value="Acyl-CoA N-acyltransferases (Nat)"/>
    <property type="match status" value="1"/>
</dbReference>
<dbReference type="Pfam" id="PF23613">
    <property type="entry name" value="ELP3_N"/>
    <property type="match status" value="1"/>
</dbReference>
<dbReference type="InterPro" id="IPR058240">
    <property type="entry name" value="rSAM_sf"/>
</dbReference>
<reference evidence="17 18" key="1">
    <citation type="journal article" date="2013" name="Genome Announc.">
        <title>Complete Genome Sequence of the Thermophilic and Facultatively Chemolithoautotrophic Sulfate Reducer Archaeoglobus sulfaticallidus Strain PM70-1T.</title>
        <authorList>
            <person name="Stokke R."/>
            <person name="Hocking W.P."/>
            <person name="Steinsbu B.O."/>
            <person name="Steen I.H."/>
        </authorList>
    </citation>
    <scope>NUCLEOTIDE SEQUENCE [LARGE SCALE GENOMIC DNA]</scope>
    <source>
        <strain evidence="17">PM70-1</strain>
    </source>
</reference>
<dbReference type="GO" id="GO:0002926">
    <property type="term" value="P:tRNA wobble base 5-methoxycarbonylmethyl-2-thiouridinylation"/>
    <property type="evidence" value="ECO:0007669"/>
    <property type="project" value="TreeGrafter"/>
</dbReference>
<dbReference type="NCBIfam" id="TIGR01211">
    <property type="entry name" value="ELP3"/>
    <property type="match status" value="1"/>
</dbReference>
<evidence type="ECO:0000313" key="18">
    <source>
        <dbReference type="Proteomes" id="UP000013307"/>
    </source>
</evidence>
<dbReference type="HOGENOM" id="CLU_025983_2_1_2"/>
<feature type="binding site" evidence="15">
    <location>
        <position position="98"/>
    </location>
    <ligand>
        <name>[4Fe-4S] cluster</name>
        <dbReference type="ChEBI" id="CHEBI:49883"/>
        <note>4Fe-4S-S-AdoMet</note>
    </ligand>
</feature>
<evidence type="ECO:0000259" key="16">
    <source>
        <dbReference type="PROSITE" id="PS51918"/>
    </source>
</evidence>
<keyword evidence="8 15" id="KW-0479">Metal-binding</keyword>
<dbReference type="InterPro" id="IPR006638">
    <property type="entry name" value="Elp3/MiaA/NifB-like_rSAM"/>
</dbReference>
<dbReference type="SUPFAM" id="SSF102114">
    <property type="entry name" value="Radical SAM enzymes"/>
    <property type="match status" value="1"/>
</dbReference>
<dbReference type="PIRSF" id="PIRSF005669">
    <property type="entry name" value="Hist_AcTrfase_ELP3"/>
    <property type="match status" value="1"/>
</dbReference>
<dbReference type="SFLD" id="SFLDS00029">
    <property type="entry name" value="Radical_SAM"/>
    <property type="match status" value="1"/>
</dbReference>
<dbReference type="eggNOG" id="arCOG01361">
    <property type="taxonomic scope" value="Archaea"/>
</dbReference>
<protein>
    <recommendedName>
        <fullName evidence="13">tRNA carboxymethyluridine synthase</fullName>
        <ecNumber evidence="13">2.3.1.311</ecNumber>
    </recommendedName>
</protein>
<dbReference type="GO" id="GO:0005737">
    <property type="term" value="C:cytoplasm"/>
    <property type="evidence" value="ECO:0007669"/>
    <property type="project" value="TreeGrafter"/>
</dbReference>
<evidence type="ECO:0000256" key="12">
    <source>
        <dbReference type="ARBA" id="ARBA00023315"/>
    </source>
</evidence>
<evidence type="ECO:0000256" key="2">
    <source>
        <dbReference type="ARBA" id="ARBA00005494"/>
    </source>
</evidence>
<evidence type="ECO:0000256" key="1">
    <source>
        <dbReference type="ARBA" id="ARBA00005217"/>
    </source>
</evidence>
<dbReference type="Pfam" id="PF00583">
    <property type="entry name" value="Acetyltransf_1"/>
    <property type="match status" value="1"/>
</dbReference>
<dbReference type="InterPro" id="IPR007197">
    <property type="entry name" value="rSAM"/>
</dbReference>
<evidence type="ECO:0000256" key="11">
    <source>
        <dbReference type="ARBA" id="ARBA00023014"/>
    </source>
</evidence>
<keyword evidence="5 17" id="KW-0808">Transferase</keyword>
<dbReference type="GO" id="GO:0046872">
    <property type="term" value="F:metal ion binding"/>
    <property type="evidence" value="ECO:0007669"/>
    <property type="project" value="UniProtKB-KW"/>
</dbReference>
<keyword evidence="11 15" id="KW-0411">Iron-sulfur</keyword>
<evidence type="ECO:0000256" key="7">
    <source>
        <dbReference type="ARBA" id="ARBA00022694"/>
    </source>
</evidence>
<evidence type="ECO:0000256" key="6">
    <source>
        <dbReference type="ARBA" id="ARBA00022691"/>
    </source>
</evidence>
<gene>
    <name evidence="17" type="ORF">Asulf_00194</name>
</gene>
<dbReference type="Pfam" id="PF16199">
    <property type="entry name" value="Radical_SAM_C"/>
    <property type="match status" value="1"/>
</dbReference>
<organism evidence="17 18">
    <name type="scientific">Archaeoglobus sulfaticallidus PM70-1</name>
    <dbReference type="NCBI Taxonomy" id="387631"/>
    <lineage>
        <taxon>Archaea</taxon>
        <taxon>Methanobacteriati</taxon>
        <taxon>Methanobacteriota</taxon>
        <taxon>Archaeoglobi</taxon>
        <taxon>Archaeoglobales</taxon>
        <taxon>Archaeoglobaceae</taxon>
        <taxon>Archaeoglobus</taxon>
    </lineage>
</organism>
<evidence type="ECO:0000256" key="10">
    <source>
        <dbReference type="ARBA" id="ARBA00023004"/>
    </source>
</evidence>
<keyword evidence="10 15" id="KW-0408">Iron</keyword>
<dbReference type="Proteomes" id="UP000013307">
    <property type="component" value="Chromosome"/>
</dbReference>
<dbReference type="SFLD" id="SFLDF00344">
    <property type="entry name" value="ELP3-like"/>
    <property type="match status" value="1"/>
</dbReference>
<keyword evidence="18" id="KW-1185">Reference proteome</keyword>
<keyword evidence="4" id="KW-0820">tRNA-binding</keyword>
<comment type="similarity">
    <text evidence="2">Belongs to the ELP3 family.</text>
</comment>
<dbReference type="InterPro" id="IPR039661">
    <property type="entry name" value="ELP3"/>
</dbReference>
<dbReference type="GO" id="GO:0051539">
    <property type="term" value="F:4 iron, 4 sulfur cluster binding"/>
    <property type="evidence" value="ECO:0007669"/>
    <property type="project" value="UniProtKB-KW"/>
</dbReference>
<dbReference type="SFLD" id="SFLDG01086">
    <property type="entry name" value="elongater_protein-like"/>
    <property type="match status" value="1"/>
</dbReference>
<evidence type="ECO:0000313" key="17">
    <source>
        <dbReference type="EMBL" id="AGK60228.1"/>
    </source>
</evidence>
<dbReference type="Gene3D" id="3.40.630.30">
    <property type="match status" value="1"/>
</dbReference>
<evidence type="ECO:0000256" key="4">
    <source>
        <dbReference type="ARBA" id="ARBA00022555"/>
    </source>
</evidence>
<keyword evidence="12" id="KW-0012">Acyltransferase</keyword>
<dbReference type="SMART" id="SM00729">
    <property type="entry name" value="Elp3"/>
    <property type="match status" value="1"/>
</dbReference>
<evidence type="ECO:0000256" key="9">
    <source>
        <dbReference type="ARBA" id="ARBA00022884"/>
    </source>
</evidence>
<dbReference type="KEGG" id="ast:Asulf_00194"/>
<dbReference type="InterPro" id="IPR034687">
    <property type="entry name" value="ELP3-like"/>
</dbReference>
<evidence type="ECO:0000256" key="3">
    <source>
        <dbReference type="ARBA" id="ARBA00022485"/>
    </source>
</evidence>
<dbReference type="GO" id="GO:0106261">
    <property type="term" value="F:tRNA uridine(34) acetyltransferase activity"/>
    <property type="evidence" value="ECO:0007669"/>
    <property type="project" value="UniProtKB-EC"/>
</dbReference>
<dbReference type="STRING" id="387631.Asulf_00194"/>
<dbReference type="OrthoDB" id="49957at2157"/>
<dbReference type="InterPro" id="IPR000182">
    <property type="entry name" value="GNAT_dom"/>
</dbReference>
<dbReference type="PROSITE" id="PS51918">
    <property type="entry name" value="RADICAL_SAM"/>
    <property type="match status" value="1"/>
</dbReference>
<evidence type="ECO:0000256" key="14">
    <source>
        <dbReference type="ARBA" id="ARBA00047372"/>
    </source>
</evidence>
<comment type="catalytic activity">
    <reaction evidence="14">
        <text>uridine(34) in tRNA + acetyl-CoA + S-adenosyl-L-methionine + H2O = 5-(carboxymethyl)uridine(34) in tRNA + 5'-deoxyadenosine + L-methionine + CoA + 2 H(+)</text>
        <dbReference type="Rhea" id="RHEA:61020"/>
        <dbReference type="Rhea" id="RHEA-COMP:10407"/>
        <dbReference type="Rhea" id="RHEA-COMP:11727"/>
        <dbReference type="ChEBI" id="CHEBI:15377"/>
        <dbReference type="ChEBI" id="CHEBI:15378"/>
        <dbReference type="ChEBI" id="CHEBI:17319"/>
        <dbReference type="ChEBI" id="CHEBI:57287"/>
        <dbReference type="ChEBI" id="CHEBI:57288"/>
        <dbReference type="ChEBI" id="CHEBI:57844"/>
        <dbReference type="ChEBI" id="CHEBI:59789"/>
        <dbReference type="ChEBI" id="CHEBI:65315"/>
        <dbReference type="ChEBI" id="CHEBI:74882"/>
        <dbReference type="EC" id="2.3.1.311"/>
    </reaction>
    <physiologicalReaction direction="left-to-right" evidence="14">
        <dbReference type="Rhea" id="RHEA:61021"/>
    </physiologicalReaction>
</comment>
<dbReference type="EMBL" id="CP005290">
    <property type="protein sequence ID" value="AGK60228.1"/>
    <property type="molecule type" value="Genomic_DNA"/>
</dbReference>
<dbReference type="GeneID" id="15391840"/>
<accession>N0BB50</accession>
<keyword evidence="6" id="KW-0949">S-adenosyl-L-methionine</keyword>
<dbReference type="CDD" id="cd01335">
    <property type="entry name" value="Radical_SAM"/>
    <property type="match status" value="1"/>
</dbReference>
<dbReference type="RefSeq" id="WP_015589827.1">
    <property type="nucleotide sequence ID" value="NC_021169.1"/>
</dbReference>
<keyword evidence="7" id="KW-0819">tRNA processing</keyword>
<feature type="binding site" evidence="15">
    <location>
        <position position="93"/>
    </location>
    <ligand>
        <name>[4Fe-4S] cluster</name>
        <dbReference type="ChEBI" id="CHEBI:49883"/>
        <note>4Fe-4S-S-AdoMet</note>
    </ligand>
</feature>
<dbReference type="InterPro" id="IPR056591">
    <property type="entry name" value="ELP3-like_N"/>
</dbReference>
<dbReference type="GO" id="GO:0000049">
    <property type="term" value="F:tRNA binding"/>
    <property type="evidence" value="ECO:0007669"/>
    <property type="project" value="UniProtKB-KW"/>
</dbReference>
<dbReference type="PANTHER" id="PTHR11135:SF7">
    <property type="entry name" value="TRNA URIDINE(34) ACETYLTRANSFERASE"/>
    <property type="match status" value="1"/>
</dbReference>
<keyword evidence="9" id="KW-0694">RNA-binding</keyword>
<evidence type="ECO:0000256" key="15">
    <source>
        <dbReference type="PIRSR" id="PIRSR005669-1"/>
    </source>
</evidence>
<feature type="domain" description="Radical SAM core" evidence="16">
    <location>
        <begin position="78"/>
        <end position="347"/>
    </location>
</feature>
<evidence type="ECO:0000256" key="13">
    <source>
        <dbReference type="ARBA" id="ARBA00044771"/>
    </source>
</evidence>
<dbReference type="Gene3D" id="3.30.750.200">
    <property type="match status" value="1"/>
</dbReference>
<keyword evidence="3" id="KW-0004">4Fe-4S</keyword>
<evidence type="ECO:0000256" key="8">
    <source>
        <dbReference type="ARBA" id="ARBA00022723"/>
    </source>
</evidence>
<feature type="binding site" evidence="15">
    <location>
        <position position="101"/>
    </location>
    <ligand>
        <name>[4Fe-4S] cluster</name>
        <dbReference type="ChEBI" id="CHEBI:49883"/>
        <note>4Fe-4S-S-AdoMet</note>
    </ligand>
</feature>
<dbReference type="EC" id="2.3.1.311" evidence="13"/>
<dbReference type="InterPro" id="IPR032432">
    <property type="entry name" value="Radical_SAM_C"/>
</dbReference>
<sequence length="530" mass="60472">MDAHSTYHKACKEIAEELIKASTEPGIELTRSDIEIIKKRIAKKYNLSRIPSNPDIRKFIPDNERIKKMLRIKPVRTISGVAVVAVMSSPAPCPHGRCVPCPGGIKTPQSYTGREPAAMRAIQHGYDPFRQVTARLGELKEIGHAVDKVEIIVMGGTFPARDKEYRDHFILNIYNALNSFDSDPSISSTIEEAKEINEKAKARCIGMTFETRPDYCGLGEIKEMLSYGGTKVELGVQSIYDDVLEIIKRGHGVDATVKATKLLKNSAFKVGYHIMPGLPSSDFERDLRMFRKIFEDERFKPDYLKIYPTLVVDGTELYEMYRSGEYRPYTTEEVAELIARAKRFFPKWVRVQRIQRDIPVKLAIGLDKGNLRQIVHQKLKERGWRCNCIRCREIGHNVGESRVEEILSSCELKIERYRASDGVEYFISYETEDFLAGFIRLRFCEAALEEIENHALIRELHVYGISLPLGLKDSSSPQHRGIGSKLLSAAEEIAIQEFDRIAVISGVGAREYYRKHGYKKLRNYMAKRLK</sequence>
<name>N0BB50_9EURY</name>
<evidence type="ECO:0000256" key="5">
    <source>
        <dbReference type="ARBA" id="ARBA00022679"/>
    </source>
</evidence>
<comment type="pathway">
    <text evidence="1">tRNA modification.</text>
</comment>
<comment type="cofactor">
    <cofactor evidence="15">
        <name>[4Fe-4S] cluster</name>
        <dbReference type="ChEBI" id="CHEBI:49883"/>
    </cofactor>
    <text evidence="15">Binds 1 [4Fe-4S] cluster. The cluster is coordinated with 3 cysteines and an exchangeable S-adenosyl-L-methionine.</text>
</comment>
<dbReference type="PANTHER" id="PTHR11135">
    <property type="entry name" value="HISTONE ACETYLTRANSFERASE-RELATED"/>
    <property type="match status" value="1"/>
</dbReference>
<dbReference type="InterPro" id="IPR016181">
    <property type="entry name" value="Acyl_CoA_acyltransferase"/>
</dbReference>